<accession>A0ACB9EBH9</accession>
<gene>
    <name evidence="1" type="ORF">L1987_56203</name>
</gene>
<organism evidence="1 2">
    <name type="scientific">Smallanthus sonchifolius</name>
    <dbReference type="NCBI Taxonomy" id="185202"/>
    <lineage>
        <taxon>Eukaryota</taxon>
        <taxon>Viridiplantae</taxon>
        <taxon>Streptophyta</taxon>
        <taxon>Embryophyta</taxon>
        <taxon>Tracheophyta</taxon>
        <taxon>Spermatophyta</taxon>
        <taxon>Magnoliopsida</taxon>
        <taxon>eudicotyledons</taxon>
        <taxon>Gunneridae</taxon>
        <taxon>Pentapetalae</taxon>
        <taxon>asterids</taxon>
        <taxon>campanulids</taxon>
        <taxon>Asterales</taxon>
        <taxon>Asteraceae</taxon>
        <taxon>Asteroideae</taxon>
        <taxon>Heliantheae alliance</taxon>
        <taxon>Millerieae</taxon>
        <taxon>Smallanthus</taxon>
    </lineage>
</organism>
<proteinExistence type="predicted"/>
<evidence type="ECO:0000313" key="2">
    <source>
        <dbReference type="Proteomes" id="UP001056120"/>
    </source>
</evidence>
<evidence type="ECO:0000313" key="1">
    <source>
        <dbReference type="EMBL" id="KAI3756383.1"/>
    </source>
</evidence>
<reference evidence="2" key="1">
    <citation type="journal article" date="2022" name="Mol. Ecol. Resour.">
        <title>The genomes of chicory, endive, great burdock and yacon provide insights into Asteraceae palaeo-polyploidization history and plant inulin production.</title>
        <authorList>
            <person name="Fan W."/>
            <person name="Wang S."/>
            <person name="Wang H."/>
            <person name="Wang A."/>
            <person name="Jiang F."/>
            <person name="Liu H."/>
            <person name="Zhao H."/>
            <person name="Xu D."/>
            <person name="Zhang Y."/>
        </authorList>
    </citation>
    <scope>NUCLEOTIDE SEQUENCE [LARGE SCALE GENOMIC DNA]</scope>
    <source>
        <strain evidence="2">cv. Yunnan</strain>
    </source>
</reference>
<protein>
    <submittedName>
        <fullName evidence="1">Uncharacterized protein</fullName>
    </submittedName>
</protein>
<reference evidence="1 2" key="2">
    <citation type="journal article" date="2022" name="Mol. Ecol. Resour.">
        <title>The genomes of chicory, endive, great burdock and yacon provide insights into Asteraceae paleo-polyploidization history and plant inulin production.</title>
        <authorList>
            <person name="Fan W."/>
            <person name="Wang S."/>
            <person name="Wang H."/>
            <person name="Wang A."/>
            <person name="Jiang F."/>
            <person name="Liu H."/>
            <person name="Zhao H."/>
            <person name="Xu D."/>
            <person name="Zhang Y."/>
        </authorList>
    </citation>
    <scope>NUCLEOTIDE SEQUENCE [LARGE SCALE GENOMIC DNA]</scope>
    <source>
        <strain evidence="2">cv. Yunnan</strain>
        <tissue evidence="1">Leaves</tissue>
    </source>
</reference>
<sequence length="104" mass="12019">MEKRKEEMKSLVWDCGSSLYDSFELKSLQRRHLRQNHVNAPSFSPPSTTTHRQGSHALSTSFSDHFSGLNTTTISPQQTDLSIRPPSRNCQSRSRRILMGFRRR</sequence>
<keyword evidence="2" id="KW-1185">Reference proteome</keyword>
<name>A0ACB9EBH9_9ASTR</name>
<dbReference type="EMBL" id="CM042035">
    <property type="protein sequence ID" value="KAI3756383.1"/>
    <property type="molecule type" value="Genomic_DNA"/>
</dbReference>
<dbReference type="Proteomes" id="UP001056120">
    <property type="component" value="Linkage Group LG18"/>
</dbReference>
<comment type="caution">
    <text evidence="1">The sequence shown here is derived from an EMBL/GenBank/DDBJ whole genome shotgun (WGS) entry which is preliminary data.</text>
</comment>